<keyword evidence="2" id="KW-1185">Reference proteome</keyword>
<dbReference type="Proteomes" id="UP000306753">
    <property type="component" value="Unassembled WGS sequence"/>
</dbReference>
<sequence>MRIAANLDVLFDDRPLLDRVLAARLAGFDGVELRHPAGVATISLAQALERAALPLARLVLEGGAQGFESALQQALTDSAMLRPQQVGVVVNARSAMDEAQLRGAAEAFAVLGIGVLCAGVSGERDAAGLLALVERVNHPNCRVQLDLSGEAEQVAAIESSAGRIGYLQLDRPPAEGGSPALLGALRSVGYRGWLGVGYRGAEAFLGGGSHRPA</sequence>
<protein>
    <submittedName>
        <fullName evidence="1">Hydroxypyruvate isomerase</fullName>
    </submittedName>
</protein>
<dbReference type="InterPro" id="IPR036237">
    <property type="entry name" value="Xyl_isomerase-like_sf"/>
</dbReference>
<evidence type="ECO:0000313" key="1">
    <source>
        <dbReference type="EMBL" id="TLX63578.1"/>
    </source>
</evidence>
<reference evidence="1 2" key="1">
    <citation type="journal article" date="2017" name="Eur. J. Clin. Microbiol. Infect. Dis.">
        <title>Uncommonly isolated clinical Pseudomonas: identification and phylogenetic assignation.</title>
        <authorList>
            <person name="Mulet M."/>
            <person name="Gomila M."/>
            <person name="Ramirez A."/>
            <person name="Cardew S."/>
            <person name="Moore E.R."/>
            <person name="Lalucat J."/>
            <person name="Garcia-Valdes E."/>
        </authorList>
    </citation>
    <scope>NUCLEOTIDE SEQUENCE [LARGE SCALE GENOMIC DNA]</scope>
    <source>
        <strain evidence="1 2">SD129</strain>
    </source>
</reference>
<accession>A0A5R9QF88</accession>
<evidence type="ECO:0000313" key="2">
    <source>
        <dbReference type="Proteomes" id="UP000306753"/>
    </source>
</evidence>
<organism evidence="1 2">
    <name type="scientific">Stutzerimonas nosocomialis</name>
    <dbReference type="NCBI Taxonomy" id="1056496"/>
    <lineage>
        <taxon>Bacteria</taxon>
        <taxon>Pseudomonadati</taxon>
        <taxon>Pseudomonadota</taxon>
        <taxon>Gammaproteobacteria</taxon>
        <taxon>Pseudomonadales</taxon>
        <taxon>Pseudomonadaceae</taxon>
        <taxon>Stutzerimonas</taxon>
    </lineage>
</organism>
<gene>
    <name evidence="1" type="ORF">DN820_10825</name>
</gene>
<keyword evidence="1" id="KW-0670">Pyruvate</keyword>
<keyword evidence="1" id="KW-0413">Isomerase</keyword>
<dbReference type="RefSeq" id="WP_138411724.1">
    <property type="nucleotide sequence ID" value="NZ_QLAG01000011.1"/>
</dbReference>
<comment type="caution">
    <text evidence="1">The sequence shown here is derived from an EMBL/GenBank/DDBJ whole genome shotgun (WGS) entry which is preliminary data.</text>
</comment>
<dbReference type="EMBL" id="QLAG01000011">
    <property type="protein sequence ID" value="TLX63578.1"/>
    <property type="molecule type" value="Genomic_DNA"/>
</dbReference>
<dbReference type="SUPFAM" id="SSF51658">
    <property type="entry name" value="Xylose isomerase-like"/>
    <property type="match status" value="1"/>
</dbReference>
<dbReference type="GO" id="GO:0016853">
    <property type="term" value="F:isomerase activity"/>
    <property type="evidence" value="ECO:0007669"/>
    <property type="project" value="UniProtKB-KW"/>
</dbReference>
<name>A0A5R9QF88_9GAMM</name>
<dbReference type="Gene3D" id="3.20.20.150">
    <property type="entry name" value="Divalent-metal-dependent TIM barrel enzymes"/>
    <property type="match status" value="1"/>
</dbReference>
<proteinExistence type="predicted"/>
<dbReference type="AlphaFoldDB" id="A0A5R9QF88"/>